<dbReference type="InterPro" id="IPR003826">
    <property type="entry name" value="AdoMetDC_fam_prok"/>
</dbReference>
<dbReference type="PANTHER" id="PTHR33866:SF2">
    <property type="entry name" value="S-ADENOSYLMETHIONINE DECARBOXYLASE PROENZYME"/>
    <property type="match status" value="1"/>
</dbReference>
<keyword evidence="3" id="KW-0210">Decarboxylase</keyword>
<keyword evidence="4" id="KW-0068">Autocatalytic cleavage</keyword>
<gene>
    <name evidence="11" type="primary">speH_8</name>
    <name evidence="11" type="ORF">SDC9_144788</name>
</gene>
<keyword evidence="9" id="KW-0704">Schiff base</keyword>
<dbReference type="HAMAP" id="MF_00464">
    <property type="entry name" value="AdoMetDC_1"/>
    <property type="match status" value="1"/>
</dbReference>
<comment type="cofactor">
    <cofactor evidence="1">
        <name>pyruvate</name>
        <dbReference type="ChEBI" id="CHEBI:15361"/>
    </cofactor>
</comment>
<dbReference type="Gene3D" id="3.30.160.750">
    <property type="match status" value="1"/>
</dbReference>
<keyword evidence="2" id="KW-0949">S-adenosyl-L-methionine</keyword>
<evidence type="ECO:0000256" key="7">
    <source>
        <dbReference type="ARBA" id="ARBA00023145"/>
    </source>
</evidence>
<keyword evidence="5" id="KW-0745">Spermidine biosynthesis</keyword>
<evidence type="ECO:0000256" key="1">
    <source>
        <dbReference type="ARBA" id="ARBA00001928"/>
    </source>
</evidence>
<keyword evidence="7" id="KW-0865">Zymogen</keyword>
<evidence type="ECO:0000256" key="2">
    <source>
        <dbReference type="ARBA" id="ARBA00022691"/>
    </source>
</evidence>
<dbReference type="GO" id="GO:0008295">
    <property type="term" value="P:spermidine biosynthetic process"/>
    <property type="evidence" value="ECO:0007669"/>
    <property type="project" value="UniProtKB-KW"/>
</dbReference>
<dbReference type="InterPro" id="IPR042284">
    <property type="entry name" value="AdoMetDC_N"/>
</dbReference>
<evidence type="ECO:0000256" key="5">
    <source>
        <dbReference type="ARBA" id="ARBA00023066"/>
    </source>
</evidence>
<dbReference type="InterPro" id="IPR016067">
    <property type="entry name" value="S-AdoMet_deCO2ase_core"/>
</dbReference>
<comment type="caution">
    <text evidence="11">The sequence shown here is derived from an EMBL/GenBank/DDBJ whole genome shotgun (WGS) entry which is preliminary data.</text>
</comment>
<name>A0A645E9X1_9ZZZZ</name>
<dbReference type="PANTHER" id="PTHR33866">
    <property type="entry name" value="S-ADENOSYLMETHIONINE DECARBOXYLASE PROENZYME"/>
    <property type="match status" value="1"/>
</dbReference>
<dbReference type="Pfam" id="PF02675">
    <property type="entry name" value="AdoMet_dc"/>
    <property type="match status" value="1"/>
</dbReference>
<dbReference type="EMBL" id="VSSQ01043867">
    <property type="protein sequence ID" value="MPM97613.1"/>
    <property type="molecule type" value="Genomic_DNA"/>
</dbReference>
<dbReference type="EC" id="4.1.1.50" evidence="11"/>
<sequence>MKVMGLHVLAEIHDCDMELLRDLHQLEALVRDAAGENGLVVENSVFHQFSQDGISGVLIVPKANLTIHTWPEGRRATVDMVTCSEDMNPLASCESLVSKFKASHMTAKSNKREIEVPFAMAV</sequence>
<keyword evidence="8 11" id="KW-0456">Lyase</keyword>
<dbReference type="InterPro" id="IPR042286">
    <property type="entry name" value="AdoMetDC_C"/>
</dbReference>
<proteinExistence type="inferred from homology"/>
<evidence type="ECO:0000256" key="4">
    <source>
        <dbReference type="ARBA" id="ARBA00022813"/>
    </source>
</evidence>
<evidence type="ECO:0000256" key="9">
    <source>
        <dbReference type="ARBA" id="ARBA00023270"/>
    </source>
</evidence>
<keyword evidence="10" id="KW-0670">Pyruvate</keyword>
<dbReference type="GO" id="GO:0005829">
    <property type="term" value="C:cytosol"/>
    <property type="evidence" value="ECO:0007669"/>
    <property type="project" value="TreeGrafter"/>
</dbReference>
<evidence type="ECO:0000256" key="6">
    <source>
        <dbReference type="ARBA" id="ARBA00023115"/>
    </source>
</evidence>
<reference evidence="11" key="1">
    <citation type="submission" date="2019-08" db="EMBL/GenBank/DDBJ databases">
        <authorList>
            <person name="Kucharzyk K."/>
            <person name="Murdoch R.W."/>
            <person name="Higgins S."/>
            <person name="Loffler F."/>
        </authorList>
    </citation>
    <scope>NUCLEOTIDE SEQUENCE</scope>
</reference>
<dbReference type="NCBIfam" id="TIGR03330">
    <property type="entry name" value="SAM_DCase_Bsu"/>
    <property type="match status" value="1"/>
</dbReference>
<evidence type="ECO:0000256" key="10">
    <source>
        <dbReference type="ARBA" id="ARBA00023317"/>
    </source>
</evidence>
<dbReference type="InterPro" id="IPR017716">
    <property type="entry name" value="S-AdoMet_deCOase_pro-enz"/>
</dbReference>
<evidence type="ECO:0000256" key="8">
    <source>
        <dbReference type="ARBA" id="ARBA00023239"/>
    </source>
</evidence>
<accession>A0A645E9X1</accession>
<evidence type="ECO:0000256" key="3">
    <source>
        <dbReference type="ARBA" id="ARBA00022793"/>
    </source>
</evidence>
<keyword evidence="6" id="KW-0620">Polyamine biosynthesis</keyword>
<dbReference type="AlphaFoldDB" id="A0A645E9X1"/>
<dbReference type="Gene3D" id="3.30.360.110">
    <property type="entry name" value="S-adenosylmethionine decarboxylase domain"/>
    <property type="match status" value="1"/>
</dbReference>
<organism evidence="11">
    <name type="scientific">bioreactor metagenome</name>
    <dbReference type="NCBI Taxonomy" id="1076179"/>
    <lineage>
        <taxon>unclassified sequences</taxon>
        <taxon>metagenomes</taxon>
        <taxon>ecological metagenomes</taxon>
    </lineage>
</organism>
<dbReference type="SUPFAM" id="SSF56276">
    <property type="entry name" value="S-adenosylmethionine decarboxylase"/>
    <property type="match status" value="1"/>
</dbReference>
<evidence type="ECO:0000313" key="11">
    <source>
        <dbReference type="EMBL" id="MPM97613.1"/>
    </source>
</evidence>
<dbReference type="GO" id="GO:0004014">
    <property type="term" value="F:adenosylmethionine decarboxylase activity"/>
    <property type="evidence" value="ECO:0007669"/>
    <property type="project" value="UniProtKB-EC"/>
</dbReference>
<protein>
    <submittedName>
        <fullName evidence="11">S-adenosylmethionine decarboxylase proenzyme</fullName>
        <ecNumber evidence="11">4.1.1.50</ecNumber>
    </submittedName>
</protein>